<dbReference type="InterPro" id="IPR017938">
    <property type="entry name" value="Riboflavin_synthase-like_b-brl"/>
</dbReference>
<dbReference type="CDD" id="cd00322">
    <property type="entry name" value="FNR_like"/>
    <property type="match status" value="1"/>
</dbReference>
<evidence type="ECO:0000256" key="1">
    <source>
        <dbReference type="ARBA" id="ARBA00023002"/>
    </source>
</evidence>
<proteinExistence type="predicted"/>
<dbReference type="AlphaFoldDB" id="A0AA88M4P9"/>
<name>A0AA88M4P9_CHASR</name>
<dbReference type="PANTHER" id="PTHR46505">
    <property type="entry name" value="OXIDOREDUCTASE NAD-BINDING DOMAIN-CONTAINING PROTEIN 1"/>
    <property type="match status" value="1"/>
</dbReference>
<organism evidence="5 6">
    <name type="scientific">Channa striata</name>
    <name type="common">Snakehead murrel</name>
    <name type="synonym">Ophicephalus striatus</name>
    <dbReference type="NCBI Taxonomy" id="64152"/>
    <lineage>
        <taxon>Eukaryota</taxon>
        <taxon>Metazoa</taxon>
        <taxon>Chordata</taxon>
        <taxon>Craniata</taxon>
        <taxon>Vertebrata</taxon>
        <taxon>Euteleostomi</taxon>
        <taxon>Actinopterygii</taxon>
        <taxon>Neopterygii</taxon>
        <taxon>Teleostei</taxon>
        <taxon>Neoteleostei</taxon>
        <taxon>Acanthomorphata</taxon>
        <taxon>Anabantaria</taxon>
        <taxon>Anabantiformes</taxon>
        <taxon>Channoidei</taxon>
        <taxon>Channidae</taxon>
        <taxon>Channa</taxon>
    </lineage>
</organism>
<dbReference type="SUPFAM" id="SSF63380">
    <property type="entry name" value="Riboflavin synthase domain-like"/>
    <property type="match status" value="1"/>
</dbReference>
<reference evidence="5" key="1">
    <citation type="submission" date="2023-07" db="EMBL/GenBank/DDBJ databases">
        <title>Chromosome-level Genome Assembly of Striped Snakehead (Channa striata).</title>
        <authorList>
            <person name="Liu H."/>
        </authorList>
    </citation>
    <scope>NUCLEOTIDE SEQUENCE</scope>
    <source>
        <strain evidence="5">Gz</strain>
        <tissue evidence="5">Muscle</tissue>
    </source>
</reference>
<dbReference type="PANTHER" id="PTHR46505:SF1">
    <property type="entry name" value="OXIDOREDUCTASE NAD-BINDING DOMAIN-CONTAINING PROTEIN 1"/>
    <property type="match status" value="1"/>
</dbReference>
<evidence type="ECO:0000256" key="3">
    <source>
        <dbReference type="ARBA" id="ARBA00040516"/>
    </source>
</evidence>
<feature type="domain" description="FAD-binding FR-type" evidence="4">
    <location>
        <begin position="73"/>
        <end position="174"/>
    </location>
</feature>
<evidence type="ECO:0000259" key="4">
    <source>
        <dbReference type="PROSITE" id="PS51384"/>
    </source>
</evidence>
<evidence type="ECO:0000256" key="2">
    <source>
        <dbReference type="ARBA" id="ARBA00023027"/>
    </source>
</evidence>
<evidence type="ECO:0000313" key="5">
    <source>
        <dbReference type="EMBL" id="KAK2830216.1"/>
    </source>
</evidence>
<dbReference type="InterPro" id="IPR039261">
    <property type="entry name" value="FNR_nucleotide-bd"/>
</dbReference>
<protein>
    <recommendedName>
        <fullName evidence="3">Oxidoreductase NAD-binding domain-containing protein 1</fullName>
    </recommendedName>
</protein>
<dbReference type="GO" id="GO:0016491">
    <property type="term" value="F:oxidoreductase activity"/>
    <property type="evidence" value="ECO:0007669"/>
    <property type="project" value="UniProtKB-KW"/>
</dbReference>
<dbReference type="Gene3D" id="3.40.50.80">
    <property type="entry name" value="Nucleotide-binding domain of ferredoxin-NADP reductase (FNR) module"/>
    <property type="match status" value="1"/>
</dbReference>
<comment type="caution">
    <text evidence="5">The sequence shown here is derived from an EMBL/GenBank/DDBJ whole genome shotgun (WGS) entry which is preliminary data.</text>
</comment>
<keyword evidence="6" id="KW-1185">Reference proteome</keyword>
<evidence type="ECO:0000313" key="6">
    <source>
        <dbReference type="Proteomes" id="UP001187415"/>
    </source>
</evidence>
<dbReference type="SUPFAM" id="SSF52343">
    <property type="entry name" value="Ferredoxin reductase-like, C-terminal NADP-linked domain"/>
    <property type="match status" value="1"/>
</dbReference>
<dbReference type="PROSITE" id="PS51384">
    <property type="entry name" value="FAD_FR"/>
    <property type="match status" value="1"/>
</dbReference>
<dbReference type="InterPro" id="IPR052128">
    <property type="entry name" value="Oxidoreductase_NAD-binding"/>
</dbReference>
<keyword evidence="1" id="KW-0560">Oxidoreductase</keyword>
<accession>A0AA88M4P9</accession>
<dbReference type="InterPro" id="IPR017927">
    <property type="entry name" value="FAD-bd_FR_type"/>
</dbReference>
<gene>
    <name evidence="5" type="ORF">Q5P01_018147</name>
</gene>
<dbReference type="EMBL" id="JAUPFM010000014">
    <property type="protein sequence ID" value="KAK2830216.1"/>
    <property type="molecule type" value="Genomic_DNA"/>
</dbReference>
<dbReference type="GO" id="GO:0005739">
    <property type="term" value="C:mitochondrion"/>
    <property type="evidence" value="ECO:0007669"/>
    <property type="project" value="TreeGrafter"/>
</dbReference>
<sequence>MKKKAATVCHLISVKMSIQCFLSSAARSFSLPCPAASLLCCRLLGLHSVTRRNMSSERKMDHLERTANNYRQNALYPAQVCGITNESETVKRLRVAVHPDFTFKAGQWVDLFIPGVDKVGGFSMCSSPGLLQREGVIELAVKYAKHPPAHWIHTTCTVGSRVEMRVGGDFFFDPLPSDPSVDLLFVAGGVGINPLYSILLHTIDLLRLNHASGGRDYNIGSVYLCYSAKNTQELLFKSSIVEACREFFDKFSCDFHVTQQSTDVDPNLQPFVKHGRITEEELQAHVDPQRTLCYLCGPPPMIESISKTLSDLSLPKEKILFEKWW</sequence>
<dbReference type="Pfam" id="PF00175">
    <property type="entry name" value="NAD_binding_1"/>
    <property type="match status" value="1"/>
</dbReference>
<keyword evidence="2" id="KW-0520">NAD</keyword>
<dbReference type="PRINTS" id="PR00410">
    <property type="entry name" value="PHEHYDRXLASE"/>
</dbReference>
<dbReference type="Gene3D" id="2.40.30.10">
    <property type="entry name" value="Translation factors"/>
    <property type="match status" value="1"/>
</dbReference>
<dbReference type="InterPro" id="IPR001433">
    <property type="entry name" value="OxRdtase_FAD/NAD-bd"/>
</dbReference>
<dbReference type="Proteomes" id="UP001187415">
    <property type="component" value="Unassembled WGS sequence"/>
</dbReference>